<keyword evidence="5 16" id="KW-0378">Hydrolase</keyword>
<keyword evidence="11" id="KW-0961">Cell wall biogenesis/degradation</keyword>
<evidence type="ECO:0000256" key="2">
    <source>
        <dbReference type="ARBA" id="ARBA00005641"/>
    </source>
</evidence>
<feature type="signal peptide" evidence="17">
    <location>
        <begin position="1"/>
        <end position="20"/>
    </location>
</feature>
<keyword evidence="17" id="KW-0732">Signal</keyword>
<evidence type="ECO:0000256" key="3">
    <source>
        <dbReference type="ARBA" id="ARBA00022475"/>
    </source>
</evidence>
<evidence type="ECO:0000256" key="12">
    <source>
        <dbReference type="ARBA" id="ARBA00036824"/>
    </source>
</evidence>
<evidence type="ECO:0000256" key="8">
    <source>
        <dbReference type="ARBA" id="ARBA00023136"/>
    </source>
</evidence>
<dbReference type="InterPro" id="IPR018087">
    <property type="entry name" value="Glyco_hydro_5_CS"/>
</dbReference>
<dbReference type="PROSITE" id="PS00659">
    <property type="entry name" value="GLYCOSYL_HYDROL_F5"/>
    <property type="match status" value="1"/>
</dbReference>
<evidence type="ECO:0000313" key="19">
    <source>
        <dbReference type="EMBL" id="KAF0726110.1"/>
    </source>
</evidence>
<keyword evidence="8" id="KW-0472">Membrane</keyword>
<dbReference type="InterPro" id="IPR017853">
    <property type="entry name" value="GH"/>
</dbReference>
<dbReference type="InterPro" id="IPR035992">
    <property type="entry name" value="Ricin_B-like_lectins"/>
</dbReference>
<dbReference type="SMART" id="SM00458">
    <property type="entry name" value="RICIN"/>
    <property type="match status" value="2"/>
</dbReference>
<dbReference type="Pfam" id="PF00150">
    <property type="entry name" value="Cellulase"/>
    <property type="match status" value="1"/>
</dbReference>
<dbReference type="PANTHER" id="PTHR31297:SF34">
    <property type="entry name" value="GLUCAN 1,3-BETA-GLUCOSIDASE 2"/>
    <property type="match status" value="1"/>
</dbReference>
<dbReference type="AlphaFoldDB" id="A0A6G0WFD9"/>
<keyword evidence="3" id="KW-1003">Cell membrane</keyword>
<dbReference type="Gene3D" id="2.80.10.50">
    <property type="match status" value="2"/>
</dbReference>
<evidence type="ECO:0000256" key="7">
    <source>
        <dbReference type="ARBA" id="ARBA00022989"/>
    </source>
</evidence>
<keyword evidence="10 16" id="KW-0326">Glycosidase</keyword>
<dbReference type="InterPro" id="IPR001547">
    <property type="entry name" value="Glyco_hydro_5"/>
</dbReference>
<evidence type="ECO:0000256" key="5">
    <source>
        <dbReference type="ARBA" id="ARBA00022801"/>
    </source>
</evidence>
<evidence type="ECO:0000259" key="18">
    <source>
        <dbReference type="SMART" id="SM00458"/>
    </source>
</evidence>
<evidence type="ECO:0000256" key="16">
    <source>
        <dbReference type="RuleBase" id="RU361153"/>
    </source>
</evidence>
<dbReference type="GO" id="GO:0005886">
    <property type="term" value="C:plasma membrane"/>
    <property type="evidence" value="ECO:0007669"/>
    <property type="project" value="UniProtKB-SubCell"/>
</dbReference>
<name>A0A6G0WFD9_9STRA</name>
<evidence type="ECO:0000256" key="6">
    <source>
        <dbReference type="ARBA" id="ARBA00022968"/>
    </source>
</evidence>
<dbReference type="VEuPathDB" id="FungiDB:AeMF1_020171"/>
<evidence type="ECO:0000256" key="1">
    <source>
        <dbReference type="ARBA" id="ARBA00004401"/>
    </source>
</evidence>
<comment type="caution">
    <text evidence="19">The sequence shown here is derived from an EMBL/GenBank/DDBJ whole genome shotgun (WGS) entry which is preliminary data.</text>
</comment>
<dbReference type="GO" id="GO:0005576">
    <property type="term" value="C:extracellular region"/>
    <property type="evidence" value="ECO:0007669"/>
    <property type="project" value="TreeGrafter"/>
</dbReference>
<dbReference type="GO" id="GO:0009251">
    <property type="term" value="P:glucan catabolic process"/>
    <property type="evidence" value="ECO:0007669"/>
    <property type="project" value="TreeGrafter"/>
</dbReference>
<protein>
    <recommendedName>
        <fullName evidence="14">glucan 1,3-beta-glucosidase</fullName>
        <ecNumber evidence="14">3.2.1.58</ecNumber>
    </recommendedName>
    <alternativeName>
        <fullName evidence="15">Exo-1,3-beta-glucanase D</fullName>
    </alternativeName>
</protein>
<evidence type="ECO:0000256" key="9">
    <source>
        <dbReference type="ARBA" id="ARBA00023180"/>
    </source>
</evidence>
<evidence type="ECO:0000313" key="20">
    <source>
        <dbReference type="Proteomes" id="UP000481153"/>
    </source>
</evidence>
<dbReference type="SUPFAM" id="SSF51445">
    <property type="entry name" value="(Trans)glycosidases"/>
    <property type="match status" value="1"/>
</dbReference>
<evidence type="ECO:0000256" key="13">
    <source>
        <dbReference type="ARBA" id="ARBA00037126"/>
    </source>
</evidence>
<dbReference type="Gene3D" id="3.20.20.80">
    <property type="entry name" value="Glycosidases"/>
    <property type="match status" value="1"/>
</dbReference>
<evidence type="ECO:0000256" key="11">
    <source>
        <dbReference type="ARBA" id="ARBA00023316"/>
    </source>
</evidence>
<dbReference type="GO" id="GO:0009986">
    <property type="term" value="C:cell surface"/>
    <property type="evidence" value="ECO:0007669"/>
    <property type="project" value="TreeGrafter"/>
</dbReference>
<evidence type="ECO:0000256" key="14">
    <source>
        <dbReference type="ARBA" id="ARBA00038929"/>
    </source>
</evidence>
<keyword evidence="20" id="KW-1185">Reference proteome</keyword>
<evidence type="ECO:0000256" key="10">
    <source>
        <dbReference type="ARBA" id="ARBA00023295"/>
    </source>
</evidence>
<comment type="function">
    <text evidence="13">Glucosidase involved in the degradation of cellulosic biomass. Active on lichenan.</text>
</comment>
<dbReference type="GO" id="GO:0004338">
    <property type="term" value="F:glucan exo-1,3-beta-glucosidase activity"/>
    <property type="evidence" value="ECO:0007669"/>
    <property type="project" value="UniProtKB-EC"/>
</dbReference>
<dbReference type="PROSITE" id="PS50231">
    <property type="entry name" value="RICIN_B_LECTIN"/>
    <property type="match status" value="1"/>
</dbReference>
<sequence length="648" mass="72410">MRRTAIVATFALGATSFAHGGHIQHDIRAGSVKSRGVNLGGWLVAENWMTSSSDIWQGMPNDVKGQGEFKVMEKLGPQAGYAKFQQHRSTWITEADIQQIALSNLNTVRVPVGYWIQGCDHFSPGVLKTHCSMYAPGGLDYLDKLIRDWAWKHNVAVLISVHGAPGSQNGHDHSGAEDSNIWWSKYNENVQATHDFAVFLATRYKNDNAFLGIGLLNEPTAPYSEAASRDKNGVDFDTMADYYKKVYAQVRSVSDCILSISPLLSNQGPGNGMNMDDFAPEMTNVWHEWHPYVIWGYDNMSEDQLISQGVAGRANDIYNWKGKPLFLGEWSLTTQWPTFNDPGRFGQLATKMVSMAQAAGGGWTYWSWKKSGDEGGYIDKWSLRSLLNVANGVTPSGDEKAIAIYDSTGKSLTTRDDAYRLVNDKAWIAQMGRATEWLYSPKTQALHSTLDGKCLDGYELQNGQYQVHTYDCYASNPNQGWQLVDHAIVHAKSSLCLTADLSLATCDQSKTNQYFNIGTERTQILGPYDVAYSTQNGRVKLNATSHAWIIDHAKMTVQDTTTGKCLDAYQPQNGGIVHMWDCTPGNPNQMWRYDAASKQLRHATHDGFCLDVYGNGAGQHLYQCHDTNDQYYKNQIFRLVWQDYEGLV</sequence>
<keyword evidence="7" id="KW-1133">Transmembrane helix</keyword>
<dbReference type="CDD" id="cd00161">
    <property type="entry name" value="beta-trefoil_Ricin-like"/>
    <property type="match status" value="1"/>
</dbReference>
<comment type="subcellular location">
    <subcellularLocation>
        <location evidence="1">Cell membrane</location>
        <topology evidence="1">Single-pass type II membrane protein</topology>
    </subcellularLocation>
</comment>
<comment type="catalytic activity">
    <reaction evidence="12">
        <text>Successive hydrolysis of beta-D-glucose units from the non-reducing ends of (1-&gt;3)-beta-D-glucans, releasing alpha-glucose.</text>
        <dbReference type="EC" id="3.2.1.58"/>
    </reaction>
</comment>
<gene>
    <name evidence="19" type="ORF">Ae201684_015569</name>
</gene>
<organism evidence="19 20">
    <name type="scientific">Aphanomyces euteiches</name>
    <dbReference type="NCBI Taxonomy" id="100861"/>
    <lineage>
        <taxon>Eukaryota</taxon>
        <taxon>Sar</taxon>
        <taxon>Stramenopiles</taxon>
        <taxon>Oomycota</taxon>
        <taxon>Saprolegniomycetes</taxon>
        <taxon>Saprolegniales</taxon>
        <taxon>Verrucalvaceae</taxon>
        <taxon>Aphanomyces</taxon>
    </lineage>
</organism>
<dbReference type="GO" id="GO:0071555">
    <property type="term" value="P:cell wall organization"/>
    <property type="evidence" value="ECO:0007669"/>
    <property type="project" value="UniProtKB-KW"/>
</dbReference>
<accession>A0A6G0WFD9</accession>
<dbReference type="Pfam" id="PF00652">
    <property type="entry name" value="Ricin_B_lectin"/>
    <property type="match status" value="2"/>
</dbReference>
<reference evidence="19 20" key="1">
    <citation type="submission" date="2019-07" db="EMBL/GenBank/DDBJ databases">
        <title>Genomics analysis of Aphanomyces spp. identifies a new class of oomycete effector associated with host adaptation.</title>
        <authorList>
            <person name="Gaulin E."/>
        </authorList>
    </citation>
    <scope>NUCLEOTIDE SEQUENCE [LARGE SCALE GENOMIC DNA]</scope>
    <source>
        <strain evidence="19 20">ATCC 201684</strain>
    </source>
</reference>
<feature type="domain" description="Ricin B lectin" evidence="18">
    <location>
        <begin position="520"/>
        <end position="640"/>
    </location>
</feature>
<keyword evidence="6" id="KW-0735">Signal-anchor</keyword>
<dbReference type="InterPro" id="IPR000772">
    <property type="entry name" value="Ricin_B_lectin"/>
</dbReference>
<feature type="domain" description="Ricin B lectin" evidence="18">
    <location>
        <begin position="399"/>
        <end position="518"/>
    </location>
</feature>
<dbReference type="EC" id="3.2.1.58" evidence="14"/>
<keyword evidence="9" id="KW-0325">Glycoprotein</keyword>
<comment type="similarity">
    <text evidence="2 16">Belongs to the glycosyl hydrolase 5 (cellulase A) family.</text>
</comment>
<feature type="chain" id="PRO_5026031188" description="glucan 1,3-beta-glucosidase" evidence="17">
    <location>
        <begin position="21"/>
        <end position="648"/>
    </location>
</feature>
<evidence type="ECO:0000256" key="17">
    <source>
        <dbReference type="SAM" id="SignalP"/>
    </source>
</evidence>
<evidence type="ECO:0000256" key="4">
    <source>
        <dbReference type="ARBA" id="ARBA00022692"/>
    </source>
</evidence>
<dbReference type="Proteomes" id="UP000481153">
    <property type="component" value="Unassembled WGS sequence"/>
</dbReference>
<dbReference type="SUPFAM" id="SSF50370">
    <property type="entry name" value="Ricin B-like lectins"/>
    <property type="match status" value="2"/>
</dbReference>
<dbReference type="EMBL" id="VJMJ01000225">
    <property type="protein sequence ID" value="KAF0726110.1"/>
    <property type="molecule type" value="Genomic_DNA"/>
</dbReference>
<dbReference type="InterPro" id="IPR050386">
    <property type="entry name" value="Glycosyl_hydrolase_5"/>
</dbReference>
<keyword evidence="4" id="KW-0812">Transmembrane</keyword>
<dbReference type="PANTHER" id="PTHR31297">
    <property type="entry name" value="GLUCAN ENDO-1,6-BETA-GLUCOSIDASE B"/>
    <property type="match status" value="1"/>
</dbReference>
<proteinExistence type="inferred from homology"/>
<evidence type="ECO:0000256" key="15">
    <source>
        <dbReference type="ARBA" id="ARBA00041260"/>
    </source>
</evidence>